<dbReference type="NCBIfam" id="TIGR01744">
    <property type="entry name" value="XPRTase"/>
    <property type="match status" value="1"/>
</dbReference>
<feature type="binding site" evidence="5">
    <location>
        <position position="27"/>
    </location>
    <ligand>
        <name>xanthine</name>
        <dbReference type="ChEBI" id="CHEBI:17712"/>
    </ligand>
</feature>
<comment type="caution">
    <text evidence="8">The sequence shown here is derived from an EMBL/GenBank/DDBJ whole genome shotgun (WGS) entry which is preliminary data.</text>
</comment>
<evidence type="ECO:0000256" key="6">
    <source>
        <dbReference type="NCBIfam" id="TIGR01744"/>
    </source>
</evidence>
<comment type="catalytic activity">
    <reaction evidence="5">
        <text>XMP + diphosphate = xanthine + 5-phospho-alpha-D-ribose 1-diphosphate</text>
        <dbReference type="Rhea" id="RHEA:10800"/>
        <dbReference type="ChEBI" id="CHEBI:17712"/>
        <dbReference type="ChEBI" id="CHEBI:33019"/>
        <dbReference type="ChEBI" id="CHEBI:57464"/>
        <dbReference type="ChEBI" id="CHEBI:58017"/>
        <dbReference type="EC" id="2.4.2.22"/>
    </reaction>
</comment>
<comment type="subunit">
    <text evidence="5">Homodimer.</text>
</comment>
<keyword evidence="2 5" id="KW-0328">Glycosyltransferase</keyword>
<dbReference type="EC" id="2.4.2.22" evidence="5 6"/>
<evidence type="ECO:0000256" key="3">
    <source>
        <dbReference type="ARBA" id="ARBA00022679"/>
    </source>
</evidence>
<dbReference type="GO" id="GO:0000310">
    <property type="term" value="F:xanthine phosphoribosyltransferase activity"/>
    <property type="evidence" value="ECO:0007669"/>
    <property type="project" value="UniProtKB-UniRule"/>
</dbReference>
<keyword evidence="3 5" id="KW-0808">Transferase</keyword>
<dbReference type="InterPro" id="IPR050118">
    <property type="entry name" value="Pur/Pyrimidine_PRTase"/>
</dbReference>
<comment type="function">
    <text evidence="5">Converts the preformed base xanthine, a product of nucleic acid breakdown, to xanthosine 5'-monophosphate (XMP), so it can be reused for RNA or DNA synthesis.</text>
</comment>
<dbReference type="PANTHER" id="PTHR43864:SF1">
    <property type="entry name" value="XANTHINE PHOSPHORIBOSYLTRANSFERASE"/>
    <property type="match status" value="1"/>
</dbReference>
<dbReference type="HAMAP" id="MF_01184">
    <property type="entry name" value="XPRTase"/>
    <property type="match status" value="1"/>
</dbReference>
<evidence type="ECO:0000256" key="2">
    <source>
        <dbReference type="ARBA" id="ARBA00022676"/>
    </source>
</evidence>
<feature type="binding site" evidence="5">
    <location>
        <begin position="128"/>
        <end position="132"/>
    </location>
    <ligand>
        <name>5-phospho-alpha-D-ribose 1-diphosphate</name>
        <dbReference type="ChEBI" id="CHEBI:58017"/>
    </ligand>
</feature>
<gene>
    <name evidence="5" type="primary">xpt</name>
    <name evidence="8" type="ORF">IAA66_07415</name>
</gene>
<dbReference type="PANTHER" id="PTHR43864">
    <property type="entry name" value="HYPOXANTHINE/GUANINE PHOSPHORIBOSYLTRANSFERASE"/>
    <property type="match status" value="1"/>
</dbReference>
<dbReference type="InterPro" id="IPR029057">
    <property type="entry name" value="PRTase-like"/>
</dbReference>
<evidence type="ECO:0000259" key="7">
    <source>
        <dbReference type="Pfam" id="PF00156"/>
    </source>
</evidence>
<dbReference type="CDD" id="cd06223">
    <property type="entry name" value="PRTases_typeI"/>
    <property type="match status" value="1"/>
</dbReference>
<feature type="domain" description="Phosphoribosyltransferase" evidence="7">
    <location>
        <begin position="37"/>
        <end position="159"/>
    </location>
</feature>
<dbReference type="SUPFAM" id="SSF53271">
    <property type="entry name" value="PRTase-like"/>
    <property type="match status" value="1"/>
</dbReference>
<evidence type="ECO:0000313" key="8">
    <source>
        <dbReference type="EMBL" id="HIQ63400.1"/>
    </source>
</evidence>
<comment type="subcellular location">
    <subcellularLocation>
        <location evidence="5">Cytoplasm</location>
    </subcellularLocation>
</comment>
<evidence type="ECO:0000313" key="9">
    <source>
        <dbReference type="Proteomes" id="UP000886819"/>
    </source>
</evidence>
<dbReference type="AlphaFoldDB" id="A0A9D0YWZ3"/>
<name>A0A9D0YWZ3_9FIRM</name>
<dbReference type="GO" id="GO:0005737">
    <property type="term" value="C:cytoplasm"/>
    <property type="evidence" value="ECO:0007669"/>
    <property type="project" value="UniProtKB-SubCell"/>
</dbReference>
<comment type="pathway">
    <text evidence="5">Purine metabolism; XMP biosynthesis via salvage pathway; XMP from xanthine: step 1/1.</text>
</comment>
<dbReference type="GO" id="GO:0006166">
    <property type="term" value="P:purine ribonucleoside salvage"/>
    <property type="evidence" value="ECO:0007669"/>
    <property type="project" value="UniProtKB-KW"/>
</dbReference>
<dbReference type="InterPro" id="IPR010079">
    <property type="entry name" value="Xanthine_PRibTrfase"/>
</dbReference>
<comment type="similarity">
    <text evidence="5">Belongs to the purine/pyrimidine phosphoribosyltransferase family. Xpt subfamily.</text>
</comment>
<evidence type="ECO:0000256" key="5">
    <source>
        <dbReference type="HAMAP-Rule" id="MF_01184"/>
    </source>
</evidence>
<dbReference type="GO" id="GO:0046110">
    <property type="term" value="P:xanthine metabolic process"/>
    <property type="evidence" value="ECO:0007669"/>
    <property type="project" value="UniProtKB-UniRule"/>
</dbReference>
<sequence length="190" mass="20926">MKLLTERIARDGQALDRDILLVDSFLNHQVDMQLMRQIGDAFAAHFRALGVTRVLTIESSGIAPAGMTALALDVPLVVMKKRTSRITAGTVYQTNVRSFTKNTEYALTVSQKFLFPGERVLFIDDFLAMGEAALGAARLIEEAGSVLCGIGIVIEKTFQPGRKKLEDAGYDVFSLARIRQMDTGRIEFLA</sequence>
<accession>A0A9D0YWZ3</accession>
<reference evidence="8" key="2">
    <citation type="journal article" date="2021" name="PeerJ">
        <title>Extensive microbial diversity within the chicken gut microbiome revealed by metagenomics and culture.</title>
        <authorList>
            <person name="Gilroy R."/>
            <person name="Ravi A."/>
            <person name="Getino M."/>
            <person name="Pursley I."/>
            <person name="Horton D.L."/>
            <person name="Alikhan N.F."/>
            <person name="Baker D."/>
            <person name="Gharbi K."/>
            <person name="Hall N."/>
            <person name="Watson M."/>
            <person name="Adriaenssens E.M."/>
            <person name="Foster-Nyarko E."/>
            <person name="Jarju S."/>
            <person name="Secka A."/>
            <person name="Antonio M."/>
            <person name="Oren A."/>
            <person name="Chaudhuri R.R."/>
            <person name="La Ragione R."/>
            <person name="Hildebrand F."/>
            <person name="Pallen M.J."/>
        </authorList>
    </citation>
    <scope>NUCLEOTIDE SEQUENCE</scope>
    <source>
        <strain evidence="8">ChiHile30-977</strain>
    </source>
</reference>
<reference evidence="8" key="1">
    <citation type="submission" date="2020-10" db="EMBL/GenBank/DDBJ databases">
        <authorList>
            <person name="Gilroy R."/>
        </authorList>
    </citation>
    <scope>NUCLEOTIDE SEQUENCE</scope>
    <source>
        <strain evidence="8">ChiHile30-977</strain>
    </source>
</reference>
<dbReference type="Gene3D" id="3.40.50.2020">
    <property type="match status" value="1"/>
</dbReference>
<dbReference type="EMBL" id="DVFI01000101">
    <property type="protein sequence ID" value="HIQ63400.1"/>
    <property type="molecule type" value="Genomic_DNA"/>
</dbReference>
<dbReference type="Proteomes" id="UP000886819">
    <property type="component" value="Unassembled WGS sequence"/>
</dbReference>
<dbReference type="GO" id="GO:0032265">
    <property type="term" value="P:XMP salvage"/>
    <property type="evidence" value="ECO:0007669"/>
    <property type="project" value="UniProtKB-UniRule"/>
</dbReference>
<feature type="binding site" evidence="5">
    <location>
        <position position="156"/>
    </location>
    <ligand>
        <name>xanthine</name>
        <dbReference type="ChEBI" id="CHEBI:17712"/>
    </ligand>
</feature>
<keyword evidence="1 5" id="KW-0963">Cytoplasm</keyword>
<dbReference type="Pfam" id="PF00156">
    <property type="entry name" value="Pribosyltran"/>
    <property type="match status" value="1"/>
</dbReference>
<organism evidence="8 9">
    <name type="scientific">Candidatus Avichristensenella intestinipullorum</name>
    <dbReference type="NCBI Taxonomy" id="2840693"/>
    <lineage>
        <taxon>Bacteria</taxon>
        <taxon>Bacillati</taxon>
        <taxon>Bacillota</taxon>
        <taxon>Clostridia</taxon>
        <taxon>Candidatus Avichristensenella</taxon>
    </lineage>
</organism>
<dbReference type="NCBIfam" id="NF006671">
    <property type="entry name" value="PRK09219.1"/>
    <property type="match status" value="1"/>
</dbReference>
<dbReference type="InterPro" id="IPR000836">
    <property type="entry name" value="PRTase_dom"/>
</dbReference>
<feature type="binding site" evidence="5">
    <location>
        <position position="20"/>
    </location>
    <ligand>
        <name>xanthine</name>
        <dbReference type="ChEBI" id="CHEBI:17712"/>
    </ligand>
</feature>
<evidence type="ECO:0000256" key="4">
    <source>
        <dbReference type="ARBA" id="ARBA00022726"/>
    </source>
</evidence>
<keyword evidence="4 5" id="KW-0660">Purine salvage</keyword>
<proteinExistence type="inferred from homology"/>
<evidence type="ECO:0000256" key="1">
    <source>
        <dbReference type="ARBA" id="ARBA00022490"/>
    </source>
</evidence>
<protein>
    <recommendedName>
        <fullName evidence="5 6">Xanthine phosphoribosyltransferase</fullName>
        <shortName evidence="5">XPRTase</shortName>
        <ecNumber evidence="5 6">2.4.2.22</ecNumber>
    </recommendedName>
</protein>